<dbReference type="Proteomes" id="UP000268313">
    <property type="component" value="Unassembled WGS sequence"/>
</dbReference>
<gene>
    <name evidence="7" type="ORF">D7X32_28135</name>
</gene>
<dbReference type="Gene3D" id="3.30.70.2190">
    <property type="match status" value="1"/>
</dbReference>
<reference evidence="8" key="1">
    <citation type="submission" date="2018-09" db="EMBL/GenBank/DDBJ databases">
        <authorList>
            <person name="Livingstone P.G."/>
            <person name="Whitworth D.E."/>
        </authorList>
    </citation>
    <scope>NUCLEOTIDE SEQUENCE [LARGE SCALE GENOMIC DNA]</scope>
    <source>
        <strain evidence="8">CA043D</strain>
    </source>
</reference>
<evidence type="ECO:0000259" key="6">
    <source>
        <dbReference type="PROSITE" id="PS51387"/>
    </source>
</evidence>
<dbReference type="PANTHER" id="PTHR43716">
    <property type="entry name" value="D-2-HYDROXYGLUTARATE DEHYDROGENASE, MITOCHONDRIAL"/>
    <property type="match status" value="1"/>
</dbReference>
<dbReference type="InterPro" id="IPR016166">
    <property type="entry name" value="FAD-bd_PCMH"/>
</dbReference>
<comment type="cofactor">
    <cofactor evidence="1">
        <name>FAD</name>
        <dbReference type="ChEBI" id="CHEBI:57692"/>
    </cofactor>
</comment>
<dbReference type="AlphaFoldDB" id="A0A3A8JVE8"/>
<dbReference type="FunFam" id="1.10.45.10:FF:000001">
    <property type="entry name" value="D-lactate dehydrogenase mitochondrial"/>
    <property type="match status" value="1"/>
</dbReference>
<proteinExistence type="inferred from homology"/>
<dbReference type="Gene3D" id="3.30.43.10">
    <property type="entry name" value="Uridine Diphospho-n-acetylenolpyruvylglucosamine Reductase, domain 2"/>
    <property type="match status" value="1"/>
</dbReference>
<dbReference type="GO" id="GO:0016491">
    <property type="term" value="F:oxidoreductase activity"/>
    <property type="evidence" value="ECO:0007669"/>
    <property type="project" value="UniProtKB-KW"/>
</dbReference>
<evidence type="ECO:0000313" key="7">
    <source>
        <dbReference type="EMBL" id="RKG98926.1"/>
    </source>
</evidence>
<dbReference type="GO" id="GO:0022904">
    <property type="term" value="P:respiratory electron transport chain"/>
    <property type="evidence" value="ECO:0007669"/>
    <property type="project" value="TreeGrafter"/>
</dbReference>
<dbReference type="Pfam" id="PF02913">
    <property type="entry name" value="FAD-oxidase_C"/>
    <property type="match status" value="1"/>
</dbReference>
<dbReference type="EMBL" id="RAWE01000128">
    <property type="protein sequence ID" value="RKG98926.1"/>
    <property type="molecule type" value="Genomic_DNA"/>
</dbReference>
<evidence type="ECO:0000256" key="4">
    <source>
        <dbReference type="ARBA" id="ARBA00022827"/>
    </source>
</evidence>
<comment type="caution">
    <text evidence="7">The sequence shown here is derived from an EMBL/GenBank/DDBJ whole genome shotgun (WGS) entry which is preliminary data.</text>
</comment>
<dbReference type="InterPro" id="IPR016171">
    <property type="entry name" value="Vanillyl_alc_oxidase_C-sub2"/>
</dbReference>
<dbReference type="PANTHER" id="PTHR43716:SF1">
    <property type="entry name" value="D-2-HYDROXYGLUTARATE DEHYDROGENASE, MITOCHONDRIAL"/>
    <property type="match status" value="1"/>
</dbReference>
<feature type="domain" description="FAD-binding PCMH-type" evidence="6">
    <location>
        <begin position="41"/>
        <end position="220"/>
    </location>
</feature>
<evidence type="ECO:0000256" key="5">
    <source>
        <dbReference type="ARBA" id="ARBA00023002"/>
    </source>
</evidence>
<evidence type="ECO:0000313" key="8">
    <source>
        <dbReference type="Proteomes" id="UP000268313"/>
    </source>
</evidence>
<protein>
    <submittedName>
        <fullName evidence="7">FAD-binding oxidoreductase</fullName>
    </submittedName>
</protein>
<dbReference type="InterPro" id="IPR004113">
    <property type="entry name" value="FAD-bd_oxidored_4_C"/>
</dbReference>
<dbReference type="GO" id="GO:0071949">
    <property type="term" value="F:FAD binding"/>
    <property type="evidence" value="ECO:0007669"/>
    <property type="project" value="InterPro"/>
</dbReference>
<dbReference type="InterPro" id="IPR016164">
    <property type="entry name" value="FAD-linked_Oxase-like_C"/>
</dbReference>
<dbReference type="PROSITE" id="PS51387">
    <property type="entry name" value="FAD_PCMH"/>
    <property type="match status" value="1"/>
</dbReference>
<dbReference type="SUPFAM" id="SSF55103">
    <property type="entry name" value="FAD-linked oxidases, C-terminal domain"/>
    <property type="match status" value="1"/>
</dbReference>
<accession>A0A3A8JVE8</accession>
<name>A0A3A8JVE8_9BACT</name>
<dbReference type="Gene3D" id="1.10.45.10">
    <property type="entry name" value="Vanillyl-alcohol Oxidase, Chain A, domain 4"/>
    <property type="match status" value="1"/>
</dbReference>
<keyword evidence="5" id="KW-0560">Oxidoreductase</keyword>
<keyword evidence="3" id="KW-0285">Flavoprotein</keyword>
<dbReference type="SUPFAM" id="SSF56176">
    <property type="entry name" value="FAD-binding/transporter-associated domain-like"/>
    <property type="match status" value="1"/>
</dbReference>
<dbReference type="Pfam" id="PF01565">
    <property type="entry name" value="FAD_binding_4"/>
    <property type="match status" value="1"/>
</dbReference>
<dbReference type="InterPro" id="IPR006094">
    <property type="entry name" value="Oxid_FAD_bind_N"/>
</dbReference>
<keyword evidence="8" id="KW-1185">Reference proteome</keyword>
<dbReference type="InterPro" id="IPR036318">
    <property type="entry name" value="FAD-bd_PCMH-like_sf"/>
</dbReference>
<dbReference type="InterPro" id="IPR016169">
    <property type="entry name" value="FAD-bd_PCMH_sub2"/>
</dbReference>
<evidence type="ECO:0000256" key="2">
    <source>
        <dbReference type="ARBA" id="ARBA00008000"/>
    </source>
</evidence>
<sequence>MSTAALPADFLRAIAESFPADFLTREPAELQEYGRDWTRVYAPAPGAVVFPRTTDEVARFVALCHQHRVAVVPSGGRTGLAGGAVAMHGEVVLSLKRMTRMEPVDLLGNTVRVQAGAVTEGVHQHCAPHGLTWPVDFASKGSSTVGGNIATNAGGVKVIRYGLTRQWVLGLQVVTAQGQVLELNGALEKNNTGADLRQLFIGSEGTLGIITEATLKLTRLPGKQDVFLFAVPDVAAVLRLFRDARQAPLVLSAYEFFTDKCLARVQRHRKLRSPFEAPSGCYVLLESEGGDPAAVEAWLGSLFERGLVTDGTQAQGAAQAQELWSLRESISESLSATGVLHKNDISLPVANLEAFCSELDAIFASRYPGWEICLFGHIGDGNLHVNVMKPDAVEKADFFAHAKQSDHAMFDLVRKHGGSISAEHGIGLLKKDYLDYTRAPGEMELLRTLKRALDPAGILNPGKILDA</sequence>
<evidence type="ECO:0000256" key="1">
    <source>
        <dbReference type="ARBA" id="ARBA00001974"/>
    </source>
</evidence>
<dbReference type="Gene3D" id="3.30.70.2740">
    <property type="match status" value="1"/>
</dbReference>
<dbReference type="RefSeq" id="WP_120605648.1">
    <property type="nucleotide sequence ID" value="NZ_RAWE01000128.1"/>
</dbReference>
<dbReference type="Gene3D" id="3.30.465.10">
    <property type="match status" value="1"/>
</dbReference>
<keyword evidence="4" id="KW-0274">FAD</keyword>
<evidence type="ECO:0000256" key="3">
    <source>
        <dbReference type="ARBA" id="ARBA00022630"/>
    </source>
</evidence>
<comment type="similarity">
    <text evidence="2">Belongs to the FAD-binding oxidoreductase/transferase type 4 family.</text>
</comment>
<dbReference type="OrthoDB" id="9811557at2"/>
<organism evidence="7 8">
    <name type="scientific">Corallococcus carmarthensis</name>
    <dbReference type="NCBI Taxonomy" id="2316728"/>
    <lineage>
        <taxon>Bacteria</taxon>
        <taxon>Pseudomonadati</taxon>
        <taxon>Myxococcota</taxon>
        <taxon>Myxococcia</taxon>
        <taxon>Myxococcales</taxon>
        <taxon>Cystobacterineae</taxon>
        <taxon>Myxococcaceae</taxon>
        <taxon>Corallococcus</taxon>
    </lineage>
</organism>
<dbReference type="InterPro" id="IPR051264">
    <property type="entry name" value="FAD-oxidored/transferase_4"/>
</dbReference>
<dbReference type="InterPro" id="IPR016167">
    <property type="entry name" value="FAD-bd_PCMH_sub1"/>
</dbReference>